<dbReference type="GO" id="GO:0005524">
    <property type="term" value="F:ATP binding"/>
    <property type="evidence" value="ECO:0007669"/>
    <property type="project" value="UniProtKB-KW"/>
</dbReference>
<dbReference type="PANTHER" id="PTHR43553:SF26">
    <property type="entry name" value="ABC TRANSPORTER ATP-BINDING PROTEIN BC_2655-RELATED"/>
    <property type="match status" value="1"/>
</dbReference>
<dbReference type="AlphaFoldDB" id="A0A6L7A851"/>
<evidence type="ECO:0000313" key="13">
    <source>
        <dbReference type="EMBL" id="MWN21867.1"/>
    </source>
</evidence>
<accession>A0A6L7A851</accession>
<evidence type="ECO:0000256" key="11">
    <source>
        <dbReference type="ARBA" id="ARBA00058851"/>
    </source>
</evidence>
<evidence type="ECO:0000256" key="6">
    <source>
        <dbReference type="ARBA" id="ARBA00022741"/>
    </source>
</evidence>
<dbReference type="InterPro" id="IPR050095">
    <property type="entry name" value="ECF_ABC_transporter_ATP-bd"/>
</dbReference>
<keyword evidence="7 13" id="KW-0067">ATP-binding</keyword>
<evidence type="ECO:0000256" key="2">
    <source>
        <dbReference type="ARBA" id="ARBA00005417"/>
    </source>
</evidence>
<evidence type="ECO:0000256" key="9">
    <source>
        <dbReference type="ARBA" id="ARBA00023136"/>
    </source>
</evidence>
<dbReference type="GO" id="GO:0043190">
    <property type="term" value="C:ATP-binding cassette (ABC) transporter complex"/>
    <property type="evidence" value="ECO:0007669"/>
    <property type="project" value="TreeGrafter"/>
</dbReference>
<evidence type="ECO:0000256" key="12">
    <source>
        <dbReference type="ARBA" id="ARBA00063221"/>
    </source>
</evidence>
<dbReference type="CDD" id="cd03225">
    <property type="entry name" value="ABC_cobalt_CbiO_domain1"/>
    <property type="match status" value="2"/>
</dbReference>
<evidence type="ECO:0000256" key="4">
    <source>
        <dbReference type="ARBA" id="ARBA00022475"/>
    </source>
</evidence>
<dbReference type="Pfam" id="PF12558">
    <property type="entry name" value="DUF3744"/>
    <property type="match status" value="1"/>
</dbReference>
<proteinExistence type="inferred from homology"/>
<evidence type="ECO:0000313" key="14">
    <source>
        <dbReference type="Proteomes" id="UP000478636"/>
    </source>
</evidence>
<dbReference type="SUPFAM" id="SSF52540">
    <property type="entry name" value="P-loop containing nucleoside triphosphate hydrolases"/>
    <property type="match status" value="2"/>
</dbReference>
<keyword evidence="3" id="KW-0813">Transport</keyword>
<dbReference type="Pfam" id="PF00005">
    <property type="entry name" value="ABC_tran"/>
    <property type="match status" value="2"/>
</dbReference>
<name>A0A6L7A851_LEULA</name>
<dbReference type="InterPro" id="IPR003593">
    <property type="entry name" value="AAA+_ATPase"/>
</dbReference>
<comment type="subcellular location">
    <subcellularLocation>
        <location evidence="1">Cell membrane</location>
        <topology evidence="1">Peripheral membrane protein</topology>
    </subcellularLocation>
</comment>
<evidence type="ECO:0000256" key="8">
    <source>
        <dbReference type="ARBA" id="ARBA00022967"/>
    </source>
</evidence>
<keyword evidence="6" id="KW-0547">Nucleotide-binding</keyword>
<dbReference type="NCBIfam" id="NF010167">
    <property type="entry name" value="PRK13648.1"/>
    <property type="match status" value="2"/>
</dbReference>
<dbReference type="Proteomes" id="UP000478636">
    <property type="component" value="Unassembled WGS sequence"/>
</dbReference>
<gene>
    <name evidence="13" type="ORF">GQS40_13990</name>
</gene>
<dbReference type="InterPro" id="IPR022216">
    <property type="entry name" value="ABC_Co_transporter"/>
</dbReference>
<dbReference type="KEGG" id="llf:BCR17_03360"/>
<evidence type="ECO:0000256" key="5">
    <source>
        <dbReference type="ARBA" id="ARBA00022737"/>
    </source>
</evidence>
<dbReference type="InterPro" id="IPR003439">
    <property type="entry name" value="ABC_transporter-like_ATP-bd"/>
</dbReference>
<sequence>MATPLIEFKNVTFKYHAQAEPTLHDVSFQIFPGEKVLIAGASGSGKTTLLRLLNGLIPHAYAGDISGQMTLNGRDISAQSLFELSLQAGTVLQDADAQFVGLTVAEDIAFALENDQQPVARIKAEVAKWAQRFGLSNRLELAPQMLSGGQKQRTAMAGVLVDDGKLLLFDEPLASLDPAAGWDAMTMIDQLQADRDLTVVIIEHRIEEVLRANVDRIIVMSEGRIVANDTPTAIIQAGVLPQYGLDEPLYVQLLRRAQVDVAHLPHVADVQKVDVAAHQSAIAKLRVPVQTTVVQQPQLTLSNVDFSYDQRQPLFQNLNLTINRGEIVGIVGKNGSGKTTLSHLLTGFLMPDAGDIRLDGQSVLGQSIKTRAEQVGYVLQNPNHMITKSTVFDEVASGLVLRQVEPAEIEQKVRSVLRLLDLDGMRNWPIGALSFGQKKRVTIAAVLVLSPQILILDEPTAGQDATHTQELLTFLTAINRQEHVTIVMITHDMHLLANFVQRALVVVDGQLLADTTPAELLADEALVQAASLRTTSIYQLANRLQIAHPEELNAAVLQHTASVLGEDNKDLSKPAHESNDE</sequence>
<organism evidence="13 14">
    <name type="scientific">Leuconostoc lactis</name>
    <dbReference type="NCBI Taxonomy" id="1246"/>
    <lineage>
        <taxon>Bacteria</taxon>
        <taxon>Bacillati</taxon>
        <taxon>Bacillota</taxon>
        <taxon>Bacilli</taxon>
        <taxon>Lactobacillales</taxon>
        <taxon>Lactobacillaceae</taxon>
        <taxon>Leuconostoc</taxon>
    </lineage>
</organism>
<evidence type="ECO:0000256" key="10">
    <source>
        <dbReference type="ARBA" id="ARBA00025157"/>
    </source>
</evidence>
<comment type="function">
    <text evidence="10">Probably part of an ABC transporter complex. Responsible for energy coupling to the transport system.</text>
</comment>
<evidence type="ECO:0000256" key="1">
    <source>
        <dbReference type="ARBA" id="ARBA00004202"/>
    </source>
</evidence>
<comment type="caution">
    <text evidence="13">The sequence shown here is derived from an EMBL/GenBank/DDBJ whole genome shotgun (WGS) entry which is preliminary data.</text>
</comment>
<reference evidence="13 14" key="1">
    <citation type="submission" date="2019-12" db="EMBL/GenBank/DDBJ databases">
        <title>Complete genome sequence of Leuconostoc lactis strain AVN1 provides insights into metabolic potential.</title>
        <authorList>
            <person name="Besrour N."/>
            <person name="Najjari A."/>
            <person name="Fhoula I."/>
            <person name="Jaballah S."/>
            <person name="Klibi N."/>
            <person name="Ouzari H.I."/>
        </authorList>
    </citation>
    <scope>NUCLEOTIDE SEQUENCE [LARGE SCALE GENOMIC DNA]</scope>
    <source>
        <strain evidence="13 14">AVN1</strain>
    </source>
</reference>
<protein>
    <submittedName>
        <fullName evidence="13">ATP-binding cassette domain-containing protein</fullName>
    </submittedName>
</protein>
<dbReference type="InterPro" id="IPR015856">
    <property type="entry name" value="ABC_transpr_CbiO/EcfA_su"/>
</dbReference>
<dbReference type="InterPro" id="IPR027417">
    <property type="entry name" value="P-loop_NTPase"/>
</dbReference>
<comment type="subunit">
    <text evidence="12">Forms a stable energy-coupling factor (ECF) transporter complex probably composed of 2 membrane-embedded substrate-binding proteins (S component), 2 ATP-binding proteins (A component) and 2 transmembrane proteins (T component). This complex interacts with a number of substrate-specific components, including FolT, PanT and RibU for 5-formyltetrahydrofolate, pantothenate and riboflavin respectively.</text>
</comment>
<dbReference type="RefSeq" id="WP_068851058.1">
    <property type="nucleotide sequence ID" value="NZ_CP016598.1"/>
</dbReference>
<dbReference type="PROSITE" id="PS50893">
    <property type="entry name" value="ABC_TRANSPORTER_2"/>
    <property type="match status" value="2"/>
</dbReference>
<keyword evidence="9" id="KW-0472">Membrane</keyword>
<dbReference type="Gene3D" id="3.40.50.300">
    <property type="entry name" value="P-loop containing nucleotide triphosphate hydrolases"/>
    <property type="match status" value="2"/>
</dbReference>
<dbReference type="PROSITE" id="PS00211">
    <property type="entry name" value="ABC_TRANSPORTER_1"/>
    <property type="match status" value="1"/>
</dbReference>
<evidence type="ECO:0000256" key="3">
    <source>
        <dbReference type="ARBA" id="ARBA00022448"/>
    </source>
</evidence>
<comment type="function">
    <text evidence="11">ATP-binding (A) component of a common energy-coupling factor (ECF) ABC-transporter complex. Unlike classic ABC transporters this ECF transporter provides the energy necessary to transport a number of different substrates including 5-formyltetrahydrofolate, pantothenate and riboflavin. Expression of the complex plus FolT in E.coli allows 5-formyltetrahydrofolate uptake; 5-formyltetrahydrofolate is not taken up in the absence of FolT or the EcfA1A2T complex.</text>
</comment>
<comment type="similarity">
    <text evidence="2">Belongs to the ABC transporter superfamily.</text>
</comment>
<keyword evidence="8" id="KW-1278">Translocase</keyword>
<keyword evidence="5" id="KW-0677">Repeat</keyword>
<dbReference type="InterPro" id="IPR017871">
    <property type="entry name" value="ABC_transporter-like_CS"/>
</dbReference>
<dbReference type="SMART" id="SM00382">
    <property type="entry name" value="AAA"/>
    <property type="match status" value="2"/>
</dbReference>
<dbReference type="EMBL" id="WSZI01000021">
    <property type="protein sequence ID" value="MWN21867.1"/>
    <property type="molecule type" value="Genomic_DNA"/>
</dbReference>
<dbReference type="GO" id="GO:0042626">
    <property type="term" value="F:ATPase-coupled transmembrane transporter activity"/>
    <property type="evidence" value="ECO:0007669"/>
    <property type="project" value="TreeGrafter"/>
</dbReference>
<dbReference type="GO" id="GO:0016887">
    <property type="term" value="F:ATP hydrolysis activity"/>
    <property type="evidence" value="ECO:0007669"/>
    <property type="project" value="InterPro"/>
</dbReference>
<dbReference type="PANTHER" id="PTHR43553">
    <property type="entry name" value="HEAVY METAL TRANSPORTER"/>
    <property type="match status" value="1"/>
</dbReference>
<dbReference type="FunFam" id="3.40.50.300:FF:000224">
    <property type="entry name" value="Energy-coupling factor transporter ATP-binding protein EcfA"/>
    <property type="match status" value="1"/>
</dbReference>
<evidence type="ECO:0000256" key="7">
    <source>
        <dbReference type="ARBA" id="ARBA00022840"/>
    </source>
</evidence>
<keyword evidence="4" id="KW-1003">Cell membrane</keyword>